<evidence type="ECO:0000259" key="6">
    <source>
        <dbReference type="PROSITE" id="PS50850"/>
    </source>
</evidence>
<evidence type="ECO:0000313" key="9">
    <source>
        <dbReference type="Proteomes" id="UP001152797"/>
    </source>
</evidence>
<sequence length="171" mass="18348">VGMLIGLYSLCEVIFSPLWGTFADKVGRKPALLIGLGGSCIAPVMFGLGTSLPTIFAARALDGFFCGNIGVTRTYLGEIVDESNEAKGFSFLALCFSAGLFVGPILGGELLGAANWAPWAPWGWDGWMMVDWILKVEKWSCVAGRIKEVKGSLSIKAQYITSSFGEERLVV</sequence>
<evidence type="ECO:0000256" key="5">
    <source>
        <dbReference type="ARBA" id="ARBA00023136"/>
    </source>
</evidence>
<dbReference type="EMBL" id="CAMXCT030005083">
    <property type="protein sequence ID" value="CAL4798651.1"/>
    <property type="molecule type" value="Genomic_DNA"/>
</dbReference>
<protein>
    <submittedName>
        <fullName evidence="8">Major facilitator superfamily domain-containing protein YCR023C (Chloride channel protein YCR023C)</fullName>
    </submittedName>
</protein>
<feature type="non-terminal residue" evidence="7">
    <location>
        <position position="171"/>
    </location>
</feature>
<dbReference type="PANTHER" id="PTHR23504:SF15">
    <property type="entry name" value="MAJOR FACILITATOR SUPERFAMILY (MFS) PROFILE DOMAIN-CONTAINING PROTEIN"/>
    <property type="match status" value="1"/>
</dbReference>
<dbReference type="PRINTS" id="PR01035">
    <property type="entry name" value="TCRTETA"/>
</dbReference>
<keyword evidence="3" id="KW-0812">Transmembrane</keyword>
<reference evidence="7" key="1">
    <citation type="submission" date="2022-10" db="EMBL/GenBank/DDBJ databases">
        <authorList>
            <person name="Chen Y."/>
            <person name="Dougan E. K."/>
            <person name="Chan C."/>
            <person name="Rhodes N."/>
            <person name="Thang M."/>
        </authorList>
    </citation>
    <scope>NUCLEOTIDE SEQUENCE</scope>
</reference>
<dbReference type="EMBL" id="CAMXCT020005083">
    <property type="protein sequence ID" value="CAL1164714.1"/>
    <property type="molecule type" value="Genomic_DNA"/>
</dbReference>
<comment type="subcellular location">
    <subcellularLocation>
        <location evidence="1">Membrane</location>
        <topology evidence="1">Multi-pass membrane protein</topology>
    </subcellularLocation>
</comment>
<dbReference type="Proteomes" id="UP001152797">
    <property type="component" value="Unassembled WGS sequence"/>
</dbReference>
<proteinExistence type="predicted"/>
<dbReference type="InterPro" id="IPR011701">
    <property type="entry name" value="MFS"/>
</dbReference>
<dbReference type="GO" id="GO:0016020">
    <property type="term" value="C:membrane"/>
    <property type="evidence" value="ECO:0007669"/>
    <property type="project" value="UniProtKB-SubCell"/>
</dbReference>
<dbReference type="OrthoDB" id="419616at2759"/>
<dbReference type="InterPro" id="IPR036259">
    <property type="entry name" value="MFS_trans_sf"/>
</dbReference>
<keyword evidence="9" id="KW-1185">Reference proteome</keyword>
<evidence type="ECO:0000313" key="7">
    <source>
        <dbReference type="EMBL" id="CAI4011339.1"/>
    </source>
</evidence>
<dbReference type="EMBL" id="CAMXCT010005083">
    <property type="protein sequence ID" value="CAI4011339.1"/>
    <property type="molecule type" value="Genomic_DNA"/>
</dbReference>
<dbReference type="PANTHER" id="PTHR23504">
    <property type="entry name" value="MAJOR FACILITATOR SUPERFAMILY DOMAIN-CONTAINING PROTEIN 10"/>
    <property type="match status" value="1"/>
</dbReference>
<comment type="caution">
    <text evidence="7">The sequence shown here is derived from an EMBL/GenBank/DDBJ whole genome shotgun (WGS) entry which is preliminary data.</text>
</comment>
<feature type="domain" description="Major facilitator superfamily (MFS) profile" evidence="6">
    <location>
        <begin position="1"/>
        <end position="171"/>
    </location>
</feature>
<accession>A0A9P1GIC3</accession>
<dbReference type="InterPro" id="IPR001958">
    <property type="entry name" value="Tet-R_TetA/multi-R_MdtG-like"/>
</dbReference>
<keyword evidence="2" id="KW-0813">Transport</keyword>
<dbReference type="AlphaFoldDB" id="A0A9P1GIC3"/>
<dbReference type="Gene3D" id="1.20.1250.20">
    <property type="entry name" value="MFS general substrate transporter like domains"/>
    <property type="match status" value="1"/>
</dbReference>
<evidence type="ECO:0000256" key="2">
    <source>
        <dbReference type="ARBA" id="ARBA00022448"/>
    </source>
</evidence>
<reference evidence="8 9" key="2">
    <citation type="submission" date="2024-05" db="EMBL/GenBank/DDBJ databases">
        <authorList>
            <person name="Chen Y."/>
            <person name="Shah S."/>
            <person name="Dougan E. K."/>
            <person name="Thang M."/>
            <person name="Chan C."/>
        </authorList>
    </citation>
    <scope>NUCLEOTIDE SEQUENCE [LARGE SCALE GENOMIC DNA]</scope>
</reference>
<keyword evidence="5" id="KW-0472">Membrane</keyword>
<dbReference type="Pfam" id="PF07690">
    <property type="entry name" value="MFS_1"/>
    <property type="match status" value="1"/>
</dbReference>
<evidence type="ECO:0000256" key="1">
    <source>
        <dbReference type="ARBA" id="ARBA00004141"/>
    </source>
</evidence>
<evidence type="ECO:0000256" key="3">
    <source>
        <dbReference type="ARBA" id="ARBA00022692"/>
    </source>
</evidence>
<evidence type="ECO:0000313" key="8">
    <source>
        <dbReference type="EMBL" id="CAL4798651.1"/>
    </source>
</evidence>
<gene>
    <name evidence="7" type="ORF">C1SCF055_LOCUS36517</name>
</gene>
<keyword evidence="4" id="KW-1133">Transmembrane helix</keyword>
<dbReference type="PROSITE" id="PS50850">
    <property type="entry name" value="MFS"/>
    <property type="match status" value="1"/>
</dbReference>
<name>A0A9P1GIC3_9DINO</name>
<dbReference type="InterPro" id="IPR020846">
    <property type="entry name" value="MFS_dom"/>
</dbReference>
<evidence type="ECO:0000256" key="4">
    <source>
        <dbReference type="ARBA" id="ARBA00022989"/>
    </source>
</evidence>
<dbReference type="GO" id="GO:0022857">
    <property type="term" value="F:transmembrane transporter activity"/>
    <property type="evidence" value="ECO:0007669"/>
    <property type="project" value="InterPro"/>
</dbReference>
<organism evidence="7">
    <name type="scientific">Cladocopium goreaui</name>
    <dbReference type="NCBI Taxonomy" id="2562237"/>
    <lineage>
        <taxon>Eukaryota</taxon>
        <taxon>Sar</taxon>
        <taxon>Alveolata</taxon>
        <taxon>Dinophyceae</taxon>
        <taxon>Suessiales</taxon>
        <taxon>Symbiodiniaceae</taxon>
        <taxon>Cladocopium</taxon>
    </lineage>
</organism>
<dbReference type="SUPFAM" id="SSF103473">
    <property type="entry name" value="MFS general substrate transporter"/>
    <property type="match status" value="1"/>
</dbReference>